<comment type="similarity">
    <text evidence="1">Belongs to the leucine-binding protein family.</text>
</comment>
<dbReference type="InterPro" id="IPR028082">
    <property type="entry name" value="Peripla_BP_I"/>
</dbReference>
<feature type="chain" id="PRO_5016270973" evidence="5">
    <location>
        <begin position="22"/>
        <end position="409"/>
    </location>
</feature>
<dbReference type="CDD" id="cd06342">
    <property type="entry name" value="PBP1_ABC_LIVBP-like"/>
    <property type="match status" value="1"/>
</dbReference>
<comment type="caution">
    <text evidence="7">The sequence shown here is derived from an EMBL/GenBank/DDBJ whole genome shotgun (WGS) entry which is preliminary data.</text>
</comment>
<gene>
    <name evidence="7" type="ORF">DFR38_105246</name>
</gene>
<evidence type="ECO:0000256" key="5">
    <source>
        <dbReference type="SAM" id="SignalP"/>
    </source>
</evidence>
<dbReference type="Pfam" id="PF13458">
    <property type="entry name" value="Peripla_BP_6"/>
    <property type="match status" value="1"/>
</dbReference>
<evidence type="ECO:0000256" key="4">
    <source>
        <dbReference type="ARBA" id="ARBA00022970"/>
    </source>
</evidence>
<dbReference type="PRINTS" id="PR00337">
    <property type="entry name" value="LEUILEVALBP"/>
</dbReference>
<dbReference type="Proteomes" id="UP000248395">
    <property type="component" value="Unassembled WGS sequence"/>
</dbReference>
<keyword evidence="3 5" id="KW-0732">Signal</keyword>
<evidence type="ECO:0000313" key="7">
    <source>
        <dbReference type="EMBL" id="PXX49203.1"/>
    </source>
</evidence>
<accession>A0A318JMY9</accession>
<dbReference type="AlphaFoldDB" id="A0A318JMY9"/>
<dbReference type="Gene3D" id="3.40.50.2300">
    <property type="match status" value="2"/>
</dbReference>
<keyword evidence="2" id="KW-0813">Transport</keyword>
<evidence type="ECO:0000259" key="6">
    <source>
        <dbReference type="Pfam" id="PF13458"/>
    </source>
</evidence>
<dbReference type="EMBL" id="QJKC01000005">
    <property type="protein sequence ID" value="PXX49203.1"/>
    <property type="molecule type" value="Genomic_DNA"/>
</dbReference>
<feature type="signal peptide" evidence="5">
    <location>
        <begin position="1"/>
        <end position="21"/>
    </location>
</feature>
<dbReference type="PROSITE" id="PS51257">
    <property type="entry name" value="PROKAR_LIPOPROTEIN"/>
    <property type="match status" value="1"/>
</dbReference>
<protein>
    <submittedName>
        <fullName evidence="7">Amino acid/amide ABC transporter substrate-binding protein (HAAT family)</fullName>
    </submittedName>
</protein>
<evidence type="ECO:0000256" key="1">
    <source>
        <dbReference type="ARBA" id="ARBA00010062"/>
    </source>
</evidence>
<evidence type="ECO:0000256" key="2">
    <source>
        <dbReference type="ARBA" id="ARBA00022448"/>
    </source>
</evidence>
<evidence type="ECO:0000256" key="3">
    <source>
        <dbReference type="ARBA" id="ARBA00022729"/>
    </source>
</evidence>
<dbReference type="OrthoDB" id="9783240at2"/>
<dbReference type="SUPFAM" id="SSF53822">
    <property type="entry name" value="Periplasmic binding protein-like I"/>
    <property type="match status" value="1"/>
</dbReference>
<sequence>MQFTKLTTVTIAVAAALALSACGKKDDAAAPAGASAPAAAAAGGDTVKIGFAAPLTGPQAHYGEEYKNGVTLAIEDANAEKPTIGGKPVTFELSAQDDQADPKTATQLAQKLVDDKVSGIIGHFNSGCAIPASKIYSDAGIPMIAMATSPVFTAQGFKNTFRSMTSDTQQGSVMGKFVVDTLKAKKIVIVDDRTAYGQGLADEFEKAVKAAGGDVAKREFTNDKATDFAAILTSIKGVNPDVVFYGGADAQSAPMAKQMKRLGLKAPLISGEMTKTPNFLQLAGKDAEGSIASLAGLPLEQMPKGKEYADKYKARFKTDVATYSPYGYDATRALIQAMKDANSTDPKAYLPVLAKIKYSGVTSSNWTYDDKGDLKDGGITVYKVEGGQWKVMQTIGGGAAAPAAASAAQ</sequence>
<keyword evidence="4" id="KW-0029">Amino-acid transport</keyword>
<dbReference type="InterPro" id="IPR028081">
    <property type="entry name" value="Leu-bd"/>
</dbReference>
<dbReference type="PANTHER" id="PTHR47151:SF2">
    <property type="entry name" value="AMINO ACID BINDING PROTEIN"/>
    <property type="match status" value="1"/>
</dbReference>
<dbReference type="InterPro" id="IPR000709">
    <property type="entry name" value="Leu_Ile_Val-bd"/>
</dbReference>
<proteinExistence type="inferred from homology"/>
<evidence type="ECO:0000313" key="8">
    <source>
        <dbReference type="Proteomes" id="UP000248395"/>
    </source>
</evidence>
<name>A0A318JMY9_9NEIS</name>
<feature type="domain" description="Leucine-binding protein" evidence="6">
    <location>
        <begin position="46"/>
        <end position="385"/>
    </location>
</feature>
<dbReference type="PANTHER" id="PTHR47151">
    <property type="entry name" value="LEU/ILE/VAL-BINDING ABC TRANSPORTER SUBUNIT"/>
    <property type="match status" value="1"/>
</dbReference>
<reference evidence="7 8" key="1">
    <citation type="submission" date="2018-05" db="EMBL/GenBank/DDBJ databases">
        <title>Genomic Encyclopedia of Type Strains, Phase IV (KMG-IV): sequencing the most valuable type-strain genomes for metagenomic binning, comparative biology and taxonomic classification.</title>
        <authorList>
            <person name="Goeker M."/>
        </authorList>
    </citation>
    <scope>NUCLEOTIDE SEQUENCE [LARGE SCALE GENOMIC DNA]</scope>
    <source>
        <strain evidence="7 8">DSM 25134</strain>
    </source>
</reference>
<dbReference type="GO" id="GO:0006865">
    <property type="term" value="P:amino acid transport"/>
    <property type="evidence" value="ECO:0007669"/>
    <property type="project" value="UniProtKB-KW"/>
</dbReference>
<organism evidence="7 8">
    <name type="scientific">Aquitalea magnusonii</name>
    <dbReference type="NCBI Taxonomy" id="332411"/>
    <lineage>
        <taxon>Bacteria</taxon>
        <taxon>Pseudomonadati</taxon>
        <taxon>Pseudomonadota</taxon>
        <taxon>Betaproteobacteria</taxon>
        <taxon>Neisseriales</taxon>
        <taxon>Chromobacteriaceae</taxon>
        <taxon>Aquitalea</taxon>
    </lineage>
</organism>
<keyword evidence="8" id="KW-1185">Reference proteome</keyword>
<dbReference type="RefSeq" id="WP_059285054.1">
    <property type="nucleotide sequence ID" value="NZ_LNQU01000013.1"/>
</dbReference>